<feature type="compositionally biased region" description="Basic and acidic residues" evidence="1">
    <location>
        <begin position="112"/>
        <end position="136"/>
    </location>
</feature>
<evidence type="ECO:0000256" key="1">
    <source>
        <dbReference type="SAM" id="MobiDB-lite"/>
    </source>
</evidence>
<dbReference type="Proteomes" id="UP001148786">
    <property type="component" value="Unassembled WGS sequence"/>
</dbReference>
<protein>
    <submittedName>
        <fullName evidence="2">Uncharacterized protein</fullName>
    </submittedName>
</protein>
<evidence type="ECO:0000313" key="3">
    <source>
        <dbReference type="Proteomes" id="UP001148786"/>
    </source>
</evidence>
<organism evidence="2 3">
    <name type="scientific">Agrocybe chaxingu</name>
    <dbReference type="NCBI Taxonomy" id="84603"/>
    <lineage>
        <taxon>Eukaryota</taxon>
        <taxon>Fungi</taxon>
        <taxon>Dikarya</taxon>
        <taxon>Basidiomycota</taxon>
        <taxon>Agaricomycotina</taxon>
        <taxon>Agaricomycetes</taxon>
        <taxon>Agaricomycetidae</taxon>
        <taxon>Agaricales</taxon>
        <taxon>Agaricineae</taxon>
        <taxon>Strophariaceae</taxon>
        <taxon>Agrocybe</taxon>
    </lineage>
</organism>
<gene>
    <name evidence="2" type="ORF">NLJ89_g4321</name>
</gene>
<feature type="region of interest" description="Disordered" evidence="1">
    <location>
        <begin position="102"/>
        <end position="136"/>
    </location>
</feature>
<dbReference type="EMBL" id="JANKHO010000352">
    <property type="protein sequence ID" value="KAJ3511052.1"/>
    <property type="molecule type" value="Genomic_DNA"/>
</dbReference>
<dbReference type="AlphaFoldDB" id="A0A9W8K2C8"/>
<accession>A0A9W8K2C8</accession>
<name>A0A9W8K2C8_9AGAR</name>
<keyword evidence="3" id="KW-1185">Reference proteome</keyword>
<evidence type="ECO:0000313" key="2">
    <source>
        <dbReference type="EMBL" id="KAJ3511052.1"/>
    </source>
</evidence>
<comment type="caution">
    <text evidence="2">The sequence shown here is derived from an EMBL/GenBank/DDBJ whole genome shotgun (WGS) entry which is preliminary data.</text>
</comment>
<proteinExistence type="predicted"/>
<reference evidence="2" key="1">
    <citation type="submission" date="2022-07" db="EMBL/GenBank/DDBJ databases">
        <title>Genome Sequence of Agrocybe chaxingu.</title>
        <authorList>
            <person name="Buettner E."/>
        </authorList>
    </citation>
    <scope>NUCLEOTIDE SEQUENCE</scope>
    <source>
        <strain evidence="2">MP-N11</strain>
    </source>
</reference>
<sequence length="162" mass="18327">MPYYVNLPRGVRYTRLYMATKIKTSLSHPPRIVITELPLDPFLAGCKKILDIGLCANEPYLSVDYMAKHHGPDPDDGTAVLYDLGPAVTTPKRLEEDREIYAVKPPAPSDANDVKDEDLRTVSDGDDNHSDAGEVQRSFDEILYKKRNIRLVDDLRRIVEDD</sequence>